<keyword evidence="4" id="KW-0540">Nuclease</keyword>
<dbReference type="GO" id="GO:0006508">
    <property type="term" value="P:proteolysis"/>
    <property type="evidence" value="ECO:0007669"/>
    <property type="project" value="UniProtKB-KW"/>
</dbReference>
<dbReference type="SMART" id="SM00343">
    <property type="entry name" value="ZnF_C2HC"/>
    <property type="match status" value="1"/>
</dbReference>
<evidence type="ECO:0000256" key="9">
    <source>
        <dbReference type="ARBA" id="ARBA00023125"/>
    </source>
</evidence>
<dbReference type="PROSITE" id="PS50158">
    <property type="entry name" value="ZF_CCHC"/>
    <property type="match status" value="1"/>
</dbReference>
<keyword evidence="1" id="KW-0645">Protease</keyword>
<dbReference type="GO" id="GO:0004519">
    <property type="term" value="F:endonuclease activity"/>
    <property type="evidence" value="ECO:0007669"/>
    <property type="project" value="UniProtKB-KW"/>
</dbReference>
<dbReference type="EMBL" id="OIVN01004334">
    <property type="protein sequence ID" value="SPD16728.1"/>
    <property type="molecule type" value="Genomic_DNA"/>
</dbReference>
<keyword evidence="7" id="KW-0378">Hydrolase</keyword>
<dbReference type="InterPro" id="IPR050951">
    <property type="entry name" value="Retrovirus_Pol_polyprotein"/>
</dbReference>
<dbReference type="InterPro" id="IPR001878">
    <property type="entry name" value="Znf_CCHC"/>
</dbReference>
<keyword evidence="11" id="KW-0863">Zinc-finger</keyword>
<dbReference type="InterPro" id="IPR041577">
    <property type="entry name" value="RT_RNaseH_2"/>
</dbReference>
<dbReference type="GO" id="GO:0003677">
    <property type="term" value="F:DNA binding"/>
    <property type="evidence" value="ECO:0007669"/>
    <property type="project" value="UniProtKB-KW"/>
</dbReference>
<dbReference type="PANTHER" id="PTHR37984:SF5">
    <property type="entry name" value="PROTEIN NYNRIN-LIKE"/>
    <property type="match status" value="1"/>
</dbReference>
<keyword evidence="8" id="KW-0695">RNA-directed DNA polymerase</keyword>
<evidence type="ECO:0000313" key="14">
    <source>
        <dbReference type="EMBL" id="SPD16728.1"/>
    </source>
</evidence>
<feature type="domain" description="CCHC-type" evidence="12">
    <location>
        <begin position="78"/>
        <end position="94"/>
    </location>
</feature>
<dbReference type="InterPro" id="IPR043502">
    <property type="entry name" value="DNA/RNA_pol_sf"/>
</dbReference>
<keyword evidence="6" id="KW-0255">Endonuclease</keyword>
<keyword evidence="11" id="KW-0479">Metal-binding</keyword>
<feature type="domain" description="Reverse transcriptase" evidence="13">
    <location>
        <begin position="333"/>
        <end position="526"/>
    </location>
</feature>
<evidence type="ECO:0000256" key="2">
    <source>
        <dbReference type="ARBA" id="ARBA00022679"/>
    </source>
</evidence>
<evidence type="ECO:0000256" key="10">
    <source>
        <dbReference type="ARBA" id="ARBA00023268"/>
    </source>
</evidence>
<evidence type="ECO:0000259" key="13">
    <source>
        <dbReference type="PROSITE" id="PS50878"/>
    </source>
</evidence>
<evidence type="ECO:0000256" key="8">
    <source>
        <dbReference type="ARBA" id="ARBA00022918"/>
    </source>
</evidence>
<gene>
    <name evidence="14" type="ORF">FSB_LOCUS44610</name>
</gene>
<keyword evidence="11" id="KW-0862">Zinc</keyword>
<evidence type="ECO:0000259" key="12">
    <source>
        <dbReference type="PROSITE" id="PS50158"/>
    </source>
</evidence>
<dbReference type="InterPro" id="IPR000477">
    <property type="entry name" value="RT_dom"/>
</dbReference>
<dbReference type="Pfam" id="PF17919">
    <property type="entry name" value="RT_RNaseH_2"/>
    <property type="match status" value="1"/>
</dbReference>
<dbReference type="Gene3D" id="3.30.70.270">
    <property type="match status" value="2"/>
</dbReference>
<name>A0A2N9HX90_FAGSY</name>
<dbReference type="SUPFAM" id="SSF57756">
    <property type="entry name" value="Retrovirus zinc finger-like domains"/>
    <property type="match status" value="1"/>
</dbReference>
<organism evidence="14">
    <name type="scientific">Fagus sylvatica</name>
    <name type="common">Beechnut</name>
    <dbReference type="NCBI Taxonomy" id="28930"/>
    <lineage>
        <taxon>Eukaryota</taxon>
        <taxon>Viridiplantae</taxon>
        <taxon>Streptophyta</taxon>
        <taxon>Embryophyta</taxon>
        <taxon>Tracheophyta</taxon>
        <taxon>Spermatophyta</taxon>
        <taxon>Magnoliopsida</taxon>
        <taxon>eudicotyledons</taxon>
        <taxon>Gunneridae</taxon>
        <taxon>Pentapetalae</taxon>
        <taxon>rosids</taxon>
        <taxon>fabids</taxon>
        <taxon>Fagales</taxon>
        <taxon>Fagaceae</taxon>
        <taxon>Fagus</taxon>
    </lineage>
</organism>
<evidence type="ECO:0000256" key="5">
    <source>
        <dbReference type="ARBA" id="ARBA00022750"/>
    </source>
</evidence>
<keyword evidence="9" id="KW-0238">DNA-binding</keyword>
<dbReference type="InterPro" id="IPR036875">
    <property type="entry name" value="Znf_CCHC_sf"/>
</dbReference>
<proteinExistence type="predicted"/>
<evidence type="ECO:0000256" key="6">
    <source>
        <dbReference type="ARBA" id="ARBA00022759"/>
    </source>
</evidence>
<dbReference type="Gene3D" id="3.10.10.10">
    <property type="entry name" value="HIV Type 1 Reverse Transcriptase, subunit A, domain 1"/>
    <property type="match status" value="1"/>
</dbReference>
<protein>
    <recommendedName>
        <fullName evidence="15">CCHC-type domain-containing protein</fullName>
    </recommendedName>
</protein>
<evidence type="ECO:0000256" key="7">
    <source>
        <dbReference type="ARBA" id="ARBA00022801"/>
    </source>
</evidence>
<reference evidence="14" key="1">
    <citation type="submission" date="2018-02" db="EMBL/GenBank/DDBJ databases">
        <authorList>
            <person name="Cohen D.B."/>
            <person name="Kent A.D."/>
        </authorList>
    </citation>
    <scope>NUCLEOTIDE SEQUENCE</scope>
</reference>
<keyword evidence="10" id="KW-0511">Multifunctional enzyme</keyword>
<accession>A0A2N9HX90</accession>
<dbReference type="FunFam" id="3.10.10.10:FF:000007">
    <property type="entry name" value="Retrovirus-related Pol polyprotein from transposon 17.6-like Protein"/>
    <property type="match status" value="1"/>
</dbReference>
<dbReference type="PANTHER" id="PTHR37984">
    <property type="entry name" value="PROTEIN CBG26694"/>
    <property type="match status" value="1"/>
</dbReference>
<dbReference type="GO" id="GO:0008270">
    <property type="term" value="F:zinc ion binding"/>
    <property type="evidence" value="ECO:0007669"/>
    <property type="project" value="UniProtKB-KW"/>
</dbReference>
<dbReference type="Pfam" id="PF00098">
    <property type="entry name" value="zf-CCHC"/>
    <property type="match status" value="1"/>
</dbReference>
<keyword evidence="2" id="KW-0808">Transferase</keyword>
<evidence type="ECO:0000256" key="4">
    <source>
        <dbReference type="ARBA" id="ARBA00022722"/>
    </source>
</evidence>
<dbReference type="Pfam" id="PF00078">
    <property type="entry name" value="RVT_1"/>
    <property type="match status" value="1"/>
</dbReference>
<evidence type="ECO:0000256" key="11">
    <source>
        <dbReference type="PROSITE-ProRule" id="PRU00047"/>
    </source>
</evidence>
<keyword evidence="3" id="KW-0548">Nucleotidyltransferase</keyword>
<dbReference type="GO" id="GO:0004190">
    <property type="term" value="F:aspartic-type endopeptidase activity"/>
    <property type="evidence" value="ECO:0007669"/>
    <property type="project" value="UniProtKB-KW"/>
</dbReference>
<dbReference type="Gene3D" id="4.10.60.10">
    <property type="entry name" value="Zinc finger, CCHC-type"/>
    <property type="match status" value="1"/>
</dbReference>
<sequence>MVYKKDKGKKLAMAQEVEVETVKANESENHQHREARWESNFKIELPKFSSNLSAEDFVDWLNQVERIFDYHEVPDHKKCYKCGEQGHKANECKKPPIQARNKALLTEEFSHEDEPDQELPYEQEALELGNHSEGEEGLVLVTRKTLLSPKVEENSEWLRGNIFYTTCTIKDKQFHDKVLCDIVKMDACHLLLRRPWQFDRGTIHDGRKNSYSLVKGGQKFTLLPMKQRAKYPTPNPKPSFFVTKSFIKESMELGQVYILFSALELESMHVPIAIQQLMNEFDDVFFTDLPSDLPPMRDIQHCIDLIPGSSLPNKPAYRMTPLEREELQKQVTELIQKGYIRPSSSPCSILVLLTLKKDRSWRMCVDSRAINKITIKYRFPIPRLDDMLDCLTSAKVFSKLDLRSGYHQIRVKPGDEWKTAFKTPHVLFEWLVMPFGLTNAPSTFMRVMTQMLQPVLGICAVVYFDDILVYSKTLDGHVGHLKKVGFLGYIVSAKGTKMDPSKVKAILDWPVPKSMAEVRSFHGLVTFYWRFIKDFNSIAAPLTNCLKQQSLQWTSQTEASFAALKTALTTVPILQVPDFNKVFELDTDASILGIGGVLSQEGAHNAAPFEMVYGSNPTSVLDLAPLPIPKKVHPKAEEMATIMQQVYQQVKSKLEATNAIYKAAADQHRKQVTFEVAHMAISNTFNIQHLPAYHDLKAP</sequence>
<dbReference type="InterPro" id="IPR043128">
    <property type="entry name" value="Rev_trsase/Diguanyl_cyclase"/>
</dbReference>
<evidence type="ECO:0008006" key="15">
    <source>
        <dbReference type="Google" id="ProtNLM"/>
    </source>
</evidence>
<dbReference type="FunFam" id="3.30.70.270:FF:000020">
    <property type="entry name" value="Transposon Tf2-6 polyprotein-like Protein"/>
    <property type="match status" value="1"/>
</dbReference>
<dbReference type="SUPFAM" id="SSF56672">
    <property type="entry name" value="DNA/RNA polymerases"/>
    <property type="match status" value="1"/>
</dbReference>
<evidence type="ECO:0000256" key="1">
    <source>
        <dbReference type="ARBA" id="ARBA00022670"/>
    </source>
</evidence>
<dbReference type="CDD" id="cd01647">
    <property type="entry name" value="RT_LTR"/>
    <property type="match status" value="1"/>
</dbReference>
<dbReference type="AlphaFoldDB" id="A0A2N9HX90"/>
<dbReference type="PROSITE" id="PS50878">
    <property type="entry name" value="RT_POL"/>
    <property type="match status" value="1"/>
</dbReference>
<dbReference type="GO" id="GO:0003964">
    <property type="term" value="F:RNA-directed DNA polymerase activity"/>
    <property type="evidence" value="ECO:0007669"/>
    <property type="project" value="UniProtKB-KW"/>
</dbReference>
<evidence type="ECO:0000256" key="3">
    <source>
        <dbReference type="ARBA" id="ARBA00022695"/>
    </source>
</evidence>
<keyword evidence="5" id="KW-0064">Aspartyl protease</keyword>